<dbReference type="Proteomes" id="UP000273786">
    <property type="component" value="Unassembled WGS sequence"/>
</dbReference>
<dbReference type="RefSeq" id="WP_125001731.1">
    <property type="nucleotide sequence ID" value="NZ_RQXT01000025.1"/>
</dbReference>
<proteinExistence type="predicted"/>
<evidence type="ECO:0000313" key="3">
    <source>
        <dbReference type="Proteomes" id="UP000273786"/>
    </source>
</evidence>
<dbReference type="OrthoDB" id="9804833at2"/>
<dbReference type="Pfam" id="PF10124">
    <property type="entry name" value="Mu-like_gpT"/>
    <property type="match status" value="1"/>
</dbReference>
<protein>
    <recommendedName>
        <fullName evidence="1">Bacteriophage Mu GpT domain-containing protein</fullName>
    </recommendedName>
</protein>
<evidence type="ECO:0000313" key="2">
    <source>
        <dbReference type="EMBL" id="RRH98081.1"/>
    </source>
</evidence>
<feature type="domain" description="Bacteriophage Mu GpT" evidence="1">
    <location>
        <begin position="8"/>
        <end position="296"/>
    </location>
</feature>
<accession>A0A3P3FHK3</accession>
<comment type="caution">
    <text evidence="2">The sequence shown here is derived from an EMBL/GenBank/DDBJ whole genome shotgun (WGS) entry which is preliminary data.</text>
</comment>
<name>A0A3P3FHK3_9HYPH</name>
<keyword evidence="3" id="KW-1185">Reference proteome</keyword>
<reference evidence="2 3" key="1">
    <citation type="submission" date="2018-11" db="EMBL/GenBank/DDBJ databases">
        <title>the genome of Mesorhizobium tamadayense DSM 28320.</title>
        <authorList>
            <person name="Gao J."/>
        </authorList>
    </citation>
    <scope>NUCLEOTIDE SEQUENCE [LARGE SCALE GENOMIC DNA]</scope>
    <source>
        <strain evidence="2 3">DSM 28320</strain>
    </source>
</reference>
<dbReference type="InterPro" id="IPR018774">
    <property type="entry name" value="Phage_Mu_GpT"/>
</dbReference>
<dbReference type="AlphaFoldDB" id="A0A3P3FHK3"/>
<evidence type="ECO:0000259" key="1">
    <source>
        <dbReference type="Pfam" id="PF10124"/>
    </source>
</evidence>
<organism evidence="2 3">
    <name type="scientific">Mesorhizobium tamadayense</name>
    <dbReference type="NCBI Taxonomy" id="425306"/>
    <lineage>
        <taxon>Bacteria</taxon>
        <taxon>Pseudomonadati</taxon>
        <taxon>Pseudomonadota</taxon>
        <taxon>Alphaproteobacteria</taxon>
        <taxon>Hyphomicrobiales</taxon>
        <taxon>Phyllobacteriaceae</taxon>
        <taxon>Mesorhizobium</taxon>
    </lineage>
</organism>
<sequence>MLVNAANLDALRAGFSTAFQAGLGQAPSQWQRIATRFTSTTRSNKYGWLGDLPGMREWIGPRQVHGLKQYDYAIENKPYEETIGVDRDDIEDDNLGIYAPRFTAMGRAVGSSKDTLVFGALKAGFATECYDDQYFFDTDHVVLDADGAETSVANTDGGAGTPWFLIDSKQPINPLILQVRKEAQFVSKDRPEDDNVFMNKQFLYGADGRWAVGFGFWQWCWGSKQTLDATHYATARAALSSMKGDYGRPIGVMPDLLVVPPSLESAARKIVNSDYAAGGETNEWKGTAELLVVPWLA</sequence>
<dbReference type="EMBL" id="RQXT01000025">
    <property type="protein sequence ID" value="RRH98081.1"/>
    <property type="molecule type" value="Genomic_DNA"/>
</dbReference>
<gene>
    <name evidence="2" type="ORF">EH240_20000</name>
</gene>